<dbReference type="Proteomes" id="UP000000763">
    <property type="component" value="Chromosome 7"/>
</dbReference>
<gene>
    <name evidence="2" type="primary">OSJNBb0062D12.131</name>
</gene>
<reference evidence="3" key="2">
    <citation type="journal article" date="2008" name="Nucleic Acids Res.">
        <title>The rice annotation project database (RAP-DB): 2008 update.</title>
        <authorList>
            <consortium name="The rice annotation project (RAP)"/>
        </authorList>
    </citation>
    <scope>GENOME REANNOTATION</scope>
    <source>
        <strain evidence="3">cv. Nipponbare</strain>
    </source>
</reference>
<dbReference type="EMBL" id="AP005127">
    <property type="protein sequence ID" value="BAC16714.1"/>
    <property type="molecule type" value="Genomic_DNA"/>
</dbReference>
<sequence length="134" mass="14378">MVLLLWLDINCTFNDGFLFSNPSYKVLQDAGDGPRLRTGCRNERASVGPGRGRGAGMNERARRMARTSELYMWEGESHDAGHHDSVGGYRCDVGQGGVVIGFGFEAAPVLTAMTEVGIDWSDIELPAGTTGVGI</sequence>
<dbReference type="AlphaFoldDB" id="Q8H3F9"/>
<name>Q8H3F9_ORYSJ</name>
<organism evidence="2 3">
    <name type="scientific">Oryza sativa subsp. japonica</name>
    <name type="common">Rice</name>
    <dbReference type="NCBI Taxonomy" id="39947"/>
    <lineage>
        <taxon>Eukaryota</taxon>
        <taxon>Viridiplantae</taxon>
        <taxon>Streptophyta</taxon>
        <taxon>Embryophyta</taxon>
        <taxon>Tracheophyta</taxon>
        <taxon>Spermatophyta</taxon>
        <taxon>Magnoliopsida</taxon>
        <taxon>Liliopsida</taxon>
        <taxon>Poales</taxon>
        <taxon>Poaceae</taxon>
        <taxon>BOP clade</taxon>
        <taxon>Oryzoideae</taxon>
        <taxon>Oryzeae</taxon>
        <taxon>Oryzinae</taxon>
        <taxon>Oryza</taxon>
        <taxon>Oryza sativa</taxon>
    </lineage>
</organism>
<accession>Q8H3F9</accession>
<proteinExistence type="predicted"/>
<evidence type="ECO:0000256" key="1">
    <source>
        <dbReference type="SAM" id="MobiDB-lite"/>
    </source>
</evidence>
<evidence type="ECO:0000313" key="2">
    <source>
        <dbReference type="EMBL" id="BAC16714.1"/>
    </source>
</evidence>
<reference evidence="3" key="1">
    <citation type="journal article" date="2005" name="Nature">
        <title>The map-based sequence of the rice genome.</title>
        <authorList>
            <consortium name="International rice genome sequencing project (IRGSP)"/>
            <person name="Matsumoto T."/>
            <person name="Wu J."/>
            <person name="Kanamori H."/>
            <person name="Katayose Y."/>
            <person name="Fujisawa M."/>
            <person name="Namiki N."/>
            <person name="Mizuno H."/>
            <person name="Yamamoto K."/>
            <person name="Antonio B.A."/>
            <person name="Baba T."/>
            <person name="Sakata K."/>
            <person name="Nagamura Y."/>
            <person name="Aoki H."/>
            <person name="Arikawa K."/>
            <person name="Arita K."/>
            <person name="Bito T."/>
            <person name="Chiden Y."/>
            <person name="Fujitsuka N."/>
            <person name="Fukunaka R."/>
            <person name="Hamada M."/>
            <person name="Harada C."/>
            <person name="Hayashi A."/>
            <person name="Hijishita S."/>
            <person name="Honda M."/>
            <person name="Hosokawa S."/>
            <person name="Ichikawa Y."/>
            <person name="Idonuma A."/>
            <person name="Iijima M."/>
            <person name="Ikeda M."/>
            <person name="Ikeno M."/>
            <person name="Ito K."/>
            <person name="Ito S."/>
            <person name="Ito T."/>
            <person name="Ito Y."/>
            <person name="Ito Y."/>
            <person name="Iwabuchi A."/>
            <person name="Kamiya K."/>
            <person name="Karasawa W."/>
            <person name="Kurita K."/>
            <person name="Katagiri S."/>
            <person name="Kikuta A."/>
            <person name="Kobayashi H."/>
            <person name="Kobayashi N."/>
            <person name="Machita K."/>
            <person name="Maehara T."/>
            <person name="Masukawa M."/>
            <person name="Mizubayashi T."/>
            <person name="Mukai Y."/>
            <person name="Nagasaki H."/>
            <person name="Nagata Y."/>
            <person name="Naito S."/>
            <person name="Nakashima M."/>
            <person name="Nakama Y."/>
            <person name="Nakamichi Y."/>
            <person name="Nakamura M."/>
            <person name="Meguro A."/>
            <person name="Negishi M."/>
            <person name="Ohta I."/>
            <person name="Ohta T."/>
            <person name="Okamoto M."/>
            <person name="Ono N."/>
            <person name="Saji S."/>
            <person name="Sakaguchi M."/>
            <person name="Sakai K."/>
            <person name="Shibata M."/>
            <person name="Shimokawa T."/>
            <person name="Song J."/>
            <person name="Takazaki Y."/>
            <person name="Terasawa K."/>
            <person name="Tsugane M."/>
            <person name="Tsuji K."/>
            <person name="Ueda S."/>
            <person name="Waki K."/>
            <person name="Yamagata H."/>
            <person name="Yamamoto M."/>
            <person name="Yamamoto S."/>
            <person name="Yamane H."/>
            <person name="Yoshiki S."/>
            <person name="Yoshihara R."/>
            <person name="Yukawa K."/>
            <person name="Zhong H."/>
            <person name="Yano M."/>
            <person name="Yuan Q."/>
            <person name="Ouyang S."/>
            <person name="Liu J."/>
            <person name="Jones K.M."/>
            <person name="Gansberger K."/>
            <person name="Moffat K."/>
            <person name="Hill J."/>
            <person name="Bera J."/>
            <person name="Fadrosh D."/>
            <person name="Jin S."/>
            <person name="Johri S."/>
            <person name="Kim M."/>
            <person name="Overton L."/>
            <person name="Reardon M."/>
            <person name="Tsitrin T."/>
            <person name="Vuong H."/>
            <person name="Weaver B."/>
            <person name="Ciecko A."/>
            <person name="Tallon L."/>
            <person name="Jackson J."/>
            <person name="Pai G."/>
            <person name="Aken S.V."/>
            <person name="Utterback T."/>
            <person name="Reidmuller S."/>
            <person name="Feldblyum T."/>
            <person name="Hsiao J."/>
            <person name="Zismann V."/>
            <person name="Iobst S."/>
            <person name="de Vazeille A.R."/>
            <person name="Buell C.R."/>
            <person name="Ying K."/>
            <person name="Li Y."/>
            <person name="Lu T."/>
            <person name="Huang Y."/>
            <person name="Zhao Q."/>
            <person name="Feng Q."/>
            <person name="Zhang L."/>
            <person name="Zhu J."/>
            <person name="Weng Q."/>
            <person name="Mu J."/>
            <person name="Lu Y."/>
            <person name="Fan D."/>
            <person name="Liu Y."/>
            <person name="Guan J."/>
            <person name="Zhang Y."/>
            <person name="Yu S."/>
            <person name="Liu X."/>
            <person name="Zhang Y."/>
            <person name="Hong G."/>
            <person name="Han B."/>
            <person name="Choisne N."/>
            <person name="Demange N."/>
            <person name="Orjeda G."/>
            <person name="Samain S."/>
            <person name="Cattolico L."/>
            <person name="Pelletier E."/>
            <person name="Couloux A."/>
            <person name="Segurens B."/>
            <person name="Wincker P."/>
            <person name="D'Hont A."/>
            <person name="Scarpelli C."/>
            <person name="Weissenbach J."/>
            <person name="Salanoubat M."/>
            <person name="Quetier F."/>
            <person name="Yu Y."/>
            <person name="Kim H.R."/>
            <person name="Rambo T."/>
            <person name="Currie J."/>
            <person name="Collura K."/>
            <person name="Luo M."/>
            <person name="Yang T."/>
            <person name="Ammiraju J.S.S."/>
            <person name="Engler F."/>
            <person name="Soderlund C."/>
            <person name="Wing R.A."/>
            <person name="Palmer L.E."/>
            <person name="de la Bastide M."/>
            <person name="Spiegel L."/>
            <person name="Nascimento L."/>
            <person name="Zutavern T."/>
            <person name="O'Shaughnessy A."/>
            <person name="Dike S."/>
            <person name="Dedhia N."/>
            <person name="Preston R."/>
            <person name="Balija V."/>
            <person name="McCombie W.R."/>
            <person name="Chow T."/>
            <person name="Chen H."/>
            <person name="Chung M."/>
            <person name="Chen C."/>
            <person name="Shaw J."/>
            <person name="Wu H."/>
            <person name="Hsiao K."/>
            <person name="Chao Y."/>
            <person name="Chu M."/>
            <person name="Cheng C."/>
            <person name="Hour A."/>
            <person name="Lee P."/>
            <person name="Lin S."/>
            <person name="Lin Y."/>
            <person name="Liou J."/>
            <person name="Liu S."/>
            <person name="Hsing Y."/>
            <person name="Raghuvanshi S."/>
            <person name="Mohanty A."/>
            <person name="Bharti A.K."/>
            <person name="Gaur A."/>
            <person name="Gupta V."/>
            <person name="Kumar D."/>
            <person name="Ravi V."/>
            <person name="Vij S."/>
            <person name="Kapur A."/>
            <person name="Khurana P."/>
            <person name="Khurana P."/>
            <person name="Khurana J.P."/>
            <person name="Tyagi A.K."/>
            <person name="Gaikwad K."/>
            <person name="Singh A."/>
            <person name="Dalal V."/>
            <person name="Srivastava S."/>
            <person name="Dixit A."/>
            <person name="Pal A.K."/>
            <person name="Ghazi I.A."/>
            <person name="Yadav M."/>
            <person name="Pandit A."/>
            <person name="Bhargava A."/>
            <person name="Sureshbabu K."/>
            <person name="Batra K."/>
            <person name="Sharma T.R."/>
            <person name="Mohapatra T."/>
            <person name="Singh N.K."/>
            <person name="Messing J."/>
            <person name="Nelson A.B."/>
            <person name="Fuks G."/>
            <person name="Kavchok S."/>
            <person name="Keizer G."/>
            <person name="Linton E."/>
            <person name="Llaca V."/>
            <person name="Song R."/>
            <person name="Tanyolac B."/>
            <person name="Young S."/>
            <person name="Ho-Il K."/>
            <person name="Hahn J.H."/>
            <person name="Sangsakoo G."/>
            <person name="Vanavichit A."/>
            <person name="de Mattos Luiz.A.T."/>
            <person name="Zimmer P.D."/>
            <person name="Malone G."/>
            <person name="Dellagostin O."/>
            <person name="de Oliveira A.C."/>
            <person name="Bevan M."/>
            <person name="Bancroft I."/>
            <person name="Minx P."/>
            <person name="Cordum H."/>
            <person name="Wilson R."/>
            <person name="Cheng Z."/>
            <person name="Jin W."/>
            <person name="Jiang J."/>
            <person name="Leong S.A."/>
            <person name="Iwama H."/>
            <person name="Gojobori T."/>
            <person name="Itoh T."/>
            <person name="Niimura Y."/>
            <person name="Fujii Y."/>
            <person name="Habara T."/>
            <person name="Sakai H."/>
            <person name="Sato Y."/>
            <person name="Wilson G."/>
            <person name="Kumar K."/>
            <person name="McCouch S."/>
            <person name="Juretic N."/>
            <person name="Hoen D."/>
            <person name="Wright S."/>
            <person name="Bruskiewich R."/>
            <person name="Bureau T."/>
            <person name="Miyao A."/>
            <person name="Hirochika H."/>
            <person name="Nishikawa T."/>
            <person name="Kadowaki K."/>
            <person name="Sugiura M."/>
            <person name="Burr B."/>
            <person name="Sasaki T."/>
        </authorList>
    </citation>
    <scope>NUCLEOTIDE SEQUENCE [LARGE SCALE GENOMIC DNA]</scope>
    <source>
        <strain evidence="3">cv. Nipponbare</strain>
    </source>
</reference>
<evidence type="ECO:0000313" key="3">
    <source>
        <dbReference type="Proteomes" id="UP000000763"/>
    </source>
</evidence>
<feature type="region of interest" description="Disordered" evidence="1">
    <location>
        <begin position="37"/>
        <end position="58"/>
    </location>
</feature>
<protein>
    <submittedName>
        <fullName evidence="2">Uncharacterized protein</fullName>
    </submittedName>
</protein>